<accession>A0A9W4WJK6</accession>
<gene>
    <name evidence="2" type="ORF">FWILDA_LOCUS2599</name>
</gene>
<dbReference type="InterPro" id="IPR036910">
    <property type="entry name" value="HMG_box_dom_sf"/>
</dbReference>
<evidence type="ECO:0000313" key="3">
    <source>
        <dbReference type="Proteomes" id="UP001153678"/>
    </source>
</evidence>
<proteinExistence type="predicted"/>
<dbReference type="AlphaFoldDB" id="A0A9W4WJK6"/>
<dbReference type="OrthoDB" id="10425471at2759"/>
<dbReference type="SUPFAM" id="SSF47095">
    <property type="entry name" value="HMG-box"/>
    <property type="match status" value="1"/>
</dbReference>
<dbReference type="Proteomes" id="UP001153678">
    <property type="component" value="Unassembled WGS sequence"/>
</dbReference>
<evidence type="ECO:0000313" key="2">
    <source>
        <dbReference type="EMBL" id="CAI2166487.1"/>
    </source>
</evidence>
<feature type="region of interest" description="Disordered" evidence="1">
    <location>
        <begin position="88"/>
        <end position="124"/>
    </location>
</feature>
<name>A0A9W4WJK6_9GLOM</name>
<protein>
    <submittedName>
        <fullName evidence="2">6276_t:CDS:1</fullName>
    </submittedName>
</protein>
<keyword evidence="3" id="KW-1185">Reference proteome</keyword>
<evidence type="ECO:0000256" key="1">
    <source>
        <dbReference type="SAM" id="MobiDB-lite"/>
    </source>
</evidence>
<organism evidence="2 3">
    <name type="scientific">Funneliformis geosporum</name>
    <dbReference type="NCBI Taxonomy" id="1117311"/>
    <lineage>
        <taxon>Eukaryota</taxon>
        <taxon>Fungi</taxon>
        <taxon>Fungi incertae sedis</taxon>
        <taxon>Mucoromycota</taxon>
        <taxon>Glomeromycotina</taxon>
        <taxon>Glomeromycetes</taxon>
        <taxon>Glomerales</taxon>
        <taxon>Glomeraceae</taxon>
        <taxon>Funneliformis</taxon>
    </lineage>
</organism>
<reference evidence="2" key="1">
    <citation type="submission" date="2022-08" db="EMBL/GenBank/DDBJ databases">
        <authorList>
            <person name="Kallberg Y."/>
            <person name="Tangrot J."/>
            <person name="Rosling A."/>
        </authorList>
    </citation>
    <scope>NUCLEOTIDE SEQUENCE</scope>
    <source>
        <strain evidence="2">Wild A</strain>
    </source>
</reference>
<dbReference type="Gene3D" id="1.10.30.10">
    <property type="entry name" value="High mobility group box domain"/>
    <property type="match status" value="1"/>
</dbReference>
<sequence length="230" mass="26745">MTKTPNAFLHYRNERIDSTQERTMVEHSRITGPKWNELGEKCKRKYYHRAEAAKIRKESEAGMELPIERTFIPGDDYSFIIETPNLKKRTKSPGSMIKNGEKSEKRIKGPPKLPKLQPAKVQPRETLKFIDTQQDQNDDSGDHDPVKKSLIEDEKYVQFNEFTMGTDYQIDDFIIKGALPPSTNKLDQSSFNKKYDGIYFPPITDKYRLPPDLRLTFNFINADLTAYSKF</sequence>
<comment type="caution">
    <text evidence="2">The sequence shown here is derived from an EMBL/GenBank/DDBJ whole genome shotgun (WGS) entry which is preliminary data.</text>
</comment>
<dbReference type="EMBL" id="CAMKVN010000309">
    <property type="protein sequence ID" value="CAI2166487.1"/>
    <property type="molecule type" value="Genomic_DNA"/>
</dbReference>